<dbReference type="SMART" id="SM00132">
    <property type="entry name" value="LIM"/>
    <property type="match status" value="3"/>
</dbReference>
<sequence>MNTRSPQQKVCSPPCACLSPASRIRIAADIHRYSTSDDDSGCVMDEYAWIPSGIKPDTIHNYFAALPQNKVPFVNSAGEQWRLQQLERQLPPQDCDPRYCQQLNTSEEGELNAFEKARKEQCLGRGLIQHLPIYPDNRKLYCHECKVPINADDLVISAPERFENTFWHPKCFVCVECKELLVDLIFFKHDQNVFCGRHHAEQIKPRCSACDELIFSEECTEAEGRVWHMRHFMCWKCSCQLGGQRYIMSGETPYCLQCYHLTSKLKCNTCVKEIAADKPHITQGEVHWHADLRCFSCSVCNKNLLGKRYSFVNTKLYCGPNSCAKTVPRRTISLSTQSALTLAVNTQFKPLVSNNLPASCLSASKPTTPCSPPPQRSPPPVPSPHLTTPQENIYETVIATPSTSSPSPSTTPKTYNRLTGNGHVIPRRQRSARRRAMSPPLYCSSNQSCSSASSFDGDELKLTHRDKSRKQAPQPRSRSADGRNRHKHRHCPAQNQTKSGNIESIEKDKGQENQVGIERSQNFYSRMPPDPFQYRRSKHAYSSYSTSSSESEADAEDAYLSHYLAAASSLPRFYYENCHQKQNRTGKIGRRRQPKIMMARTAKNKSNANSNCIVS</sequence>
<dbReference type="EMBL" id="JAKKPZ010000002">
    <property type="protein sequence ID" value="KAI1726419.1"/>
    <property type="molecule type" value="Genomic_DNA"/>
</dbReference>
<dbReference type="CDD" id="cd09827">
    <property type="entry name" value="PET_Prickle"/>
    <property type="match status" value="1"/>
</dbReference>
<evidence type="ECO:0000256" key="1">
    <source>
        <dbReference type="ARBA" id="ARBA00022723"/>
    </source>
</evidence>
<keyword evidence="4 5" id="KW-0440">LIM domain</keyword>
<feature type="domain" description="LIM zinc-binding" evidence="7">
    <location>
        <begin position="140"/>
        <end position="204"/>
    </location>
</feature>
<dbReference type="AlphaFoldDB" id="A0AAD4NFP3"/>
<evidence type="ECO:0000259" key="7">
    <source>
        <dbReference type="PROSITE" id="PS50023"/>
    </source>
</evidence>
<evidence type="ECO:0000256" key="2">
    <source>
        <dbReference type="ARBA" id="ARBA00022737"/>
    </source>
</evidence>
<keyword evidence="2" id="KW-0677">Repeat</keyword>
<comment type="caution">
    <text evidence="9">The sequence shown here is derived from an EMBL/GenBank/DDBJ whole genome shotgun (WGS) entry which is preliminary data.</text>
</comment>
<feature type="compositionally biased region" description="Polar residues" evidence="6">
    <location>
        <begin position="493"/>
        <end position="502"/>
    </location>
</feature>
<name>A0AAD4NFP3_9BILA</name>
<keyword evidence="1 5" id="KW-0479">Metal-binding</keyword>
<keyword evidence="10" id="KW-1185">Reference proteome</keyword>
<dbReference type="PROSITE" id="PS00478">
    <property type="entry name" value="LIM_DOMAIN_1"/>
    <property type="match status" value="1"/>
</dbReference>
<feature type="compositionally biased region" description="Basic residues" evidence="6">
    <location>
        <begin position="425"/>
        <end position="436"/>
    </location>
</feature>
<dbReference type="SUPFAM" id="SSF57716">
    <property type="entry name" value="Glucocorticoid receptor-like (DNA-binding domain)"/>
    <property type="match status" value="2"/>
</dbReference>
<evidence type="ECO:0000256" key="3">
    <source>
        <dbReference type="ARBA" id="ARBA00022833"/>
    </source>
</evidence>
<dbReference type="Gene3D" id="2.10.110.10">
    <property type="entry name" value="Cysteine Rich Protein"/>
    <property type="match status" value="3"/>
</dbReference>
<dbReference type="InterPro" id="IPR033723">
    <property type="entry name" value="PET_prickle"/>
</dbReference>
<feature type="region of interest" description="Disordered" evidence="6">
    <location>
        <begin position="364"/>
        <end position="513"/>
    </location>
</feature>
<dbReference type="InterPro" id="IPR001781">
    <property type="entry name" value="Znf_LIM"/>
</dbReference>
<evidence type="ECO:0000256" key="5">
    <source>
        <dbReference type="PROSITE-ProRule" id="PRU00125"/>
    </source>
</evidence>
<reference evidence="9" key="1">
    <citation type="submission" date="2022-01" db="EMBL/GenBank/DDBJ databases">
        <title>Genome Sequence Resource for Two Populations of Ditylenchus destructor, the Migratory Endoparasitic Phytonematode.</title>
        <authorList>
            <person name="Zhang H."/>
            <person name="Lin R."/>
            <person name="Xie B."/>
        </authorList>
    </citation>
    <scope>NUCLEOTIDE SEQUENCE</scope>
    <source>
        <strain evidence="9">BazhouSP</strain>
    </source>
</reference>
<organism evidence="9 10">
    <name type="scientific">Ditylenchus destructor</name>
    <dbReference type="NCBI Taxonomy" id="166010"/>
    <lineage>
        <taxon>Eukaryota</taxon>
        <taxon>Metazoa</taxon>
        <taxon>Ecdysozoa</taxon>
        <taxon>Nematoda</taxon>
        <taxon>Chromadorea</taxon>
        <taxon>Rhabditida</taxon>
        <taxon>Tylenchina</taxon>
        <taxon>Tylenchomorpha</taxon>
        <taxon>Sphaerularioidea</taxon>
        <taxon>Anguinidae</taxon>
        <taxon>Anguininae</taxon>
        <taxon>Ditylenchus</taxon>
    </lineage>
</organism>
<gene>
    <name evidence="9" type="ORF">DdX_03139</name>
</gene>
<dbReference type="InterPro" id="IPR047120">
    <property type="entry name" value="Pk/Esn/Tes"/>
</dbReference>
<proteinExistence type="predicted"/>
<dbReference type="InterPro" id="IPR033726">
    <property type="entry name" value="LIM2_prickle"/>
</dbReference>
<evidence type="ECO:0000259" key="8">
    <source>
        <dbReference type="PROSITE" id="PS51303"/>
    </source>
</evidence>
<dbReference type="CDD" id="cd09418">
    <property type="entry name" value="LIM2_Prickle"/>
    <property type="match status" value="1"/>
</dbReference>
<feature type="domain" description="PET" evidence="8">
    <location>
        <begin position="28"/>
        <end position="136"/>
    </location>
</feature>
<evidence type="ECO:0000256" key="4">
    <source>
        <dbReference type="ARBA" id="ARBA00023038"/>
    </source>
</evidence>
<feature type="compositionally biased region" description="Pro residues" evidence="6">
    <location>
        <begin position="369"/>
        <end position="383"/>
    </location>
</feature>
<dbReference type="PANTHER" id="PTHR24211">
    <property type="entry name" value="LIM DOMAIN-CONTAINING PROTEIN"/>
    <property type="match status" value="1"/>
</dbReference>
<feature type="compositionally biased region" description="Low complexity" evidence="6">
    <location>
        <begin position="444"/>
        <end position="454"/>
    </location>
</feature>
<evidence type="ECO:0000256" key="6">
    <source>
        <dbReference type="SAM" id="MobiDB-lite"/>
    </source>
</evidence>
<evidence type="ECO:0000313" key="9">
    <source>
        <dbReference type="EMBL" id="KAI1726419.1"/>
    </source>
</evidence>
<accession>A0AAD4NFP3</accession>
<dbReference type="CDD" id="cd09340">
    <property type="entry name" value="LIM1_Testin_like"/>
    <property type="match status" value="1"/>
</dbReference>
<dbReference type="FunFam" id="2.10.110.10:FF:000005">
    <property type="entry name" value="Testin isoform 1"/>
    <property type="match status" value="1"/>
</dbReference>
<protein>
    <submittedName>
        <fullName evidence="9">PET domain-containing protein</fullName>
    </submittedName>
</protein>
<dbReference type="Pfam" id="PF00412">
    <property type="entry name" value="LIM"/>
    <property type="match status" value="3"/>
</dbReference>
<feature type="compositionally biased region" description="Low complexity" evidence="6">
    <location>
        <begin position="400"/>
        <end position="412"/>
    </location>
</feature>
<dbReference type="PROSITE" id="PS50023">
    <property type="entry name" value="LIM_DOMAIN_2"/>
    <property type="match status" value="2"/>
</dbReference>
<keyword evidence="3 5" id="KW-0862">Zinc</keyword>
<dbReference type="Pfam" id="PF06297">
    <property type="entry name" value="PET"/>
    <property type="match status" value="1"/>
</dbReference>
<dbReference type="Proteomes" id="UP001201812">
    <property type="component" value="Unassembled WGS sequence"/>
</dbReference>
<dbReference type="PROSITE" id="PS51303">
    <property type="entry name" value="PET"/>
    <property type="match status" value="1"/>
</dbReference>
<feature type="domain" description="LIM zinc-binding" evidence="7">
    <location>
        <begin position="205"/>
        <end position="265"/>
    </location>
</feature>
<dbReference type="InterPro" id="IPR010442">
    <property type="entry name" value="PET_domain"/>
</dbReference>
<evidence type="ECO:0000313" key="10">
    <source>
        <dbReference type="Proteomes" id="UP001201812"/>
    </source>
</evidence>
<dbReference type="GO" id="GO:0008270">
    <property type="term" value="F:zinc ion binding"/>
    <property type="evidence" value="ECO:0007669"/>
    <property type="project" value="InterPro"/>
</dbReference>
<dbReference type="PANTHER" id="PTHR24211:SF20">
    <property type="entry name" value="PROTEIN ESPINAS-RELATED"/>
    <property type="match status" value="1"/>
</dbReference>